<evidence type="ECO:0000256" key="9">
    <source>
        <dbReference type="PROSITE-ProRule" id="PRU00552"/>
    </source>
</evidence>
<dbReference type="GO" id="GO:0006364">
    <property type="term" value="P:rRNA processing"/>
    <property type="evidence" value="ECO:0007669"/>
    <property type="project" value="UniProtKB-KW"/>
</dbReference>
<evidence type="ECO:0000256" key="6">
    <source>
        <dbReference type="ARBA" id="ARBA00022840"/>
    </source>
</evidence>
<dbReference type="Pfam" id="PF00271">
    <property type="entry name" value="Helicase_C"/>
    <property type="match status" value="1"/>
</dbReference>
<dbReference type="PROSITE" id="PS51192">
    <property type="entry name" value="HELICASE_ATP_BIND_1"/>
    <property type="match status" value="1"/>
</dbReference>
<evidence type="ECO:0000256" key="2">
    <source>
        <dbReference type="ARBA" id="ARBA00022552"/>
    </source>
</evidence>
<dbReference type="Pfam" id="PF00270">
    <property type="entry name" value="DEAD"/>
    <property type="match status" value="2"/>
</dbReference>
<dbReference type="InterPro" id="IPR011545">
    <property type="entry name" value="DEAD/DEAH_box_helicase_dom"/>
</dbReference>
<evidence type="ECO:0000256" key="4">
    <source>
        <dbReference type="ARBA" id="ARBA00022801"/>
    </source>
</evidence>
<keyword evidence="16" id="KW-1185">Reference proteome</keyword>
<sequence>MAGHKTRDSSKGDVDPNSAKSHKRKRDQNVPQVATTPTPAKKHKKRESLSTAQSTEHDDGSTKKRKRLKDALQGEDTPQTSKKESAVSANRSKESTTDSRHDVSETGKKSKSGKRKSTNKSDKLDDEVAPVNADSDDEEVEAEPKTSKNKHSGILSKFERTKTVASSKSKKPEPETVEDETPAVEPVFAQGLEPLPQPENPPELEQLPTYSSLPPWLANPLRKSADVRSEFSELGIKPDLLKILQQHDYKEAFAVQSTVIPLLLQGEQNHPGDLCISAATGSGKTLSYVLPLVTALTPRPASRLRGLIVVPTRELVKQAREACELCATGSRLHIGSAVGNVAIKDEQKQLMRVDQVYNPAIQQQQRDGLVGNDWMNLSLENCVSEAVDSNGSLPGYIQRSEPNIDILICTPGRLVDHIRYTKGFTLQHLEWLVIDEADRLLNESFQEWVDVIMHSLDSRQAPETFGPGGKLLSELGLSIEAKPPRKVILSATMTRDISKLNSLRLANPKMIIIGSEDASNEGDLPATHADAHFALPPTLSEHIVQVGDGSLKPLYLLRLLLSHIDLSGDLAPNVSDSSDSDSTSSDDTSDDDTSSDESSDDETSSSGSDSESESHSDSESDSSSDSDSSDESSDADSESDAMDLVPEPTRKTVLIFTKSSESASRLSRLISLLHPPLAKRVGTIIKSNKSSASRKTLTAYRQGRISIIVATDRASRGLDLHSLTHVVNYDIPTSVTTYVHRVGRTARAGRAGSAWSLVAHREGHWFANEIAASVDGRITRTSNIDRVQIKPDSLGSLKPKYAKALDKLEKEFLQSSLHLIAFHLFENQCFQSSLLRQSHLPPLPVLSSFALRPHPLLHYNTNTNLYLCLTAARIMDSATDDDEAGSGSTRQSNKPDGETYFGPREKILFNEVIDSQKPSGATTSSILPAEQEVNKLSSEWIRICGKILAEDSNAAKSQLRQPLLYLHCYYRDSPRRCLGTIGPLLDLNASDDAKANEAAAPARSTMSAQQLLAAAECLAKDSSVDHRVLALQFTREPQMDNTAKEEVVARLCFQQWKNRG</sequence>
<feature type="compositionally biased region" description="Acidic residues" evidence="11">
    <location>
        <begin position="587"/>
        <end position="603"/>
    </location>
</feature>
<keyword evidence="7 10" id="KW-0694">RNA-binding</keyword>
<dbReference type="InterPro" id="IPR000629">
    <property type="entry name" value="RNA-helicase_DEAD-box_CS"/>
</dbReference>
<dbReference type="RefSeq" id="XP_022483142.1">
    <property type="nucleotide sequence ID" value="XM_022636974.1"/>
</dbReference>
<evidence type="ECO:0000256" key="8">
    <source>
        <dbReference type="ARBA" id="ARBA00047984"/>
    </source>
</evidence>
<feature type="region of interest" description="Disordered" evidence="11">
    <location>
        <begin position="1"/>
        <end position="181"/>
    </location>
</feature>
<dbReference type="CDD" id="cd17956">
    <property type="entry name" value="DEADc_DDX51"/>
    <property type="match status" value="1"/>
</dbReference>
<dbReference type="PANTHER" id="PTHR24031">
    <property type="entry name" value="RNA HELICASE"/>
    <property type="match status" value="1"/>
</dbReference>
<feature type="compositionally biased region" description="Acidic residues" evidence="11">
    <location>
        <begin position="124"/>
        <end position="141"/>
    </location>
</feature>
<dbReference type="EC" id="3.6.4.13" evidence="10"/>
<dbReference type="OrthoDB" id="3370at2759"/>
<evidence type="ECO:0000256" key="5">
    <source>
        <dbReference type="ARBA" id="ARBA00022806"/>
    </source>
</evidence>
<gene>
    <name evidence="15" type="ORF">PENARI_c038G04711</name>
</gene>
<feature type="compositionally biased region" description="Acidic residues" evidence="11">
    <location>
        <begin position="619"/>
        <end position="641"/>
    </location>
</feature>
<dbReference type="InterPro" id="IPR027417">
    <property type="entry name" value="P-loop_NTPase"/>
</dbReference>
<keyword evidence="5 10" id="KW-0347">Helicase</keyword>
<dbReference type="Proteomes" id="UP000177622">
    <property type="component" value="Unassembled WGS sequence"/>
</dbReference>
<comment type="function">
    <text evidence="10">RNA helicase.</text>
</comment>
<dbReference type="AlphaFoldDB" id="A0A1F5L384"/>
<feature type="compositionally biased region" description="Basic residues" evidence="11">
    <location>
        <begin position="109"/>
        <end position="118"/>
    </location>
</feature>
<dbReference type="InterPro" id="IPR001650">
    <property type="entry name" value="Helicase_C-like"/>
</dbReference>
<accession>A0A1F5L384</accession>
<organism evidence="15 16">
    <name type="scientific">Penicillium arizonense</name>
    <dbReference type="NCBI Taxonomy" id="1835702"/>
    <lineage>
        <taxon>Eukaryota</taxon>
        <taxon>Fungi</taxon>
        <taxon>Dikarya</taxon>
        <taxon>Ascomycota</taxon>
        <taxon>Pezizomycotina</taxon>
        <taxon>Eurotiomycetes</taxon>
        <taxon>Eurotiomycetidae</taxon>
        <taxon>Eurotiales</taxon>
        <taxon>Aspergillaceae</taxon>
        <taxon>Penicillium</taxon>
    </lineage>
</organism>
<dbReference type="Gene3D" id="3.40.50.300">
    <property type="entry name" value="P-loop containing nucleotide triphosphate hydrolases"/>
    <property type="match status" value="2"/>
</dbReference>
<dbReference type="GO" id="GO:0003723">
    <property type="term" value="F:RNA binding"/>
    <property type="evidence" value="ECO:0007669"/>
    <property type="project" value="UniProtKB-UniRule"/>
</dbReference>
<dbReference type="GO" id="GO:0016787">
    <property type="term" value="F:hydrolase activity"/>
    <property type="evidence" value="ECO:0007669"/>
    <property type="project" value="UniProtKB-KW"/>
</dbReference>
<evidence type="ECO:0000256" key="1">
    <source>
        <dbReference type="ARBA" id="ARBA00004604"/>
    </source>
</evidence>
<reference evidence="15 16" key="1">
    <citation type="journal article" date="2016" name="Sci. Rep.">
        <title>Penicillium arizonense, a new, genome sequenced fungal species, reveals a high chemical diversity in secreted metabolites.</title>
        <authorList>
            <person name="Grijseels S."/>
            <person name="Nielsen J.C."/>
            <person name="Randelovic M."/>
            <person name="Nielsen J."/>
            <person name="Nielsen K.F."/>
            <person name="Workman M."/>
            <person name="Frisvad J.C."/>
        </authorList>
    </citation>
    <scope>NUCLEOTIDE SEQUENCE [LARGE SCALE GENOMIC DNA]</scope>
    <source>
        <strain evidence="15 16">CBS 141311</strain>
    </source>
</reference>
<evidence type="ECO:0000256" key="10">
    <source>
        <dbReference type="RuleBase" id="RU365068"/>
    </source>
</evidence>
<dbReference type="InterPro" id="IPR014001">
    <property type="entry name" value="Helicase_ATP-bd"/>
</dbReference>
<evidence type="ECO:0000259" key="13">
    <source>
        <dbReference type="PROSITE" id="PS51194"/>
    </source>
</evidence>
<dbReference type="STRING" id="1835702.A0A1F5L384"/>
<evidence type="ECO:0000256" key="11">
    <source>
        <dbReference type="SAM" id="MobiDB-lite"/>
    </source>
</evidence>
<feature type="domain" description="Helicase ATP-binding" evidence="12">
    <location>
        <begin position="265"/>
        <end position="511"/>
    </location>
</feature>
<dbReference type="InterPro" id="IPR014014">
    <property type="entry name" value="RNA_helicase_DEAD_Q_motif"/>
</dbReference>
<keyword evidence="2" id="KW-0698">rRNA processing</keyword>
<name>A0A1F5L384_PENAI</name>
<comment type="similarity">
    <text evidence="10">Belongs to the DEAD box helicase family.</text>
</comment>
<dbReference type="GeneID" id="34581708"/>
<dbReference type="PROSITE" id="PS51194">
    <property type="entry name" value="HELICASE_CTER"/>
    <property type="match status" value="1"/>
</dbReference>
<evidence type="ECO:0000313" key="15">
    <source>
        <dbReference type="EMBL" id="OGE47684.1"/>
    </source>
</evidence>
<proteinExistence type="inferred from homology"/>
<evidence type="ECO:0000259" key="12">
    <source>
        <dbReference type="PROSITE" id="PS51192"/>
    </source>
</evidence>
<dbReference type="GO" id="GO:0005524">
    <property type="term" value="F:ATP binding"/>
    <property type="evidence" value="ECO:0007669"/>
    <property type="project" value="UniProtKB-UniRule"/>
</dbReference>
<feature type="compositionally biased region" description="Basic and acidic residues" evidence="11">
    <location>
        <begin position="81"/>
        <end position="108"/>
    </location>
</feature>
<keyword evidence="6 10" id="KW-0067">ATP-binding</keyword>
<evidence type="ECO:0000259" key="14">
    <source>
        <dbReference type="PROSITE" id="PS51195"/>
    </source>
</evidence>
<feature type="compositionally biased region" description="Basic and acidic residues" evidence="11">
    <location>
        <begin position="1"/>
        <end position="14"/>
    </location>
</feature>
<dbReference type="SMART" id="SM00490">
    <property type="entry name" value="HELICc"/>
    <property type="match status" value="1"/>
</dbReference>
<feature type="region of interest" description="Disordered" evidence="11">
    <location>
        <begin position="569"/>
        <end position="648"/>
    </location>
</feature>
<keyword evidence="3 10" id="KW-0547">Nucleotide-binding</keyword>
<dbReference type="SMART" id="SM00487">
    <property type="entry name" value="DEXDc"/>
    <property type="match status" value="1"/>
</dbReference>
<dbReference type="GO" id="GO:0003724">
    <property type="term" value="F:RNA helicase activity"/>
    <property type="evidence" value="ECO:0007669"/>
    <property type="project" value="UniProtKB-EC"/>
</dbReference>
<evidence type="ECO:0000256" key="3">
    <source>
        <dbReference type="ARBA" id="ARBA00022741"/>
    </source>
</evidence>
<comment type="caution">
    <text evidence="15">The sequence shown here is derived from an EMBL/GenBank/DDBJ whole genome shotgun (WGS) entry which is preliminary data.</text>
</comment>
<feature type="short sequence motif" description="Q motif" evidence="9">
    <location>
        <begin position="229"/>
        <end position="257"/>
    </location>
</feature>
<dbReference type="PROSITE" id="PS51195">
    <property type="entry name" value="Q_MOTIF"/>
    <property type="match status" value="1"/>
</dbReference>
<evidence type="ECO:0000313" key="16">
    <source>
        <dbReference type="Proteomes" id="UP000177622"/>
    </source>
</evidence>
<protein>
    <recommendedName>
        <fullName evidence="10">ATP-dependent RNA helicase</fullName>
        <ecNumber evidence="10">3.6.4.13</ecNumber>
    </recommendedName>
</protein>
<feature type="compositionally biased region" description="Low complexity" evidence="11">
    <location>
        <begin position="575"/>
        <end position="586"/>
    </location>
</feature>
<dbReference type="SUPFAM" id="SSF52540">
    <property type="entry name" value="P-loop containing nucleoside triphosphate hydrolases"/>
    <property type="match status" value="2"/>
</dbReference>
<feature type="domain" description="DEAD-box RNA helicase Q" evidence="14">
    <location>
        <begin position="229"/>
        <end position="257"/>
    </location>
</feature>
<keyword evidence="4 10" id="KW-0378">Hydrolase</keyword>
<dbReference type="PROSITE" id="PS00039">
    <property type="entry name" value="DEAD_ATP_HELICASE"/>
    <property type="match status" value="1"/>
</dbReference>
<dbReference type="GO" id="GO:0005730">
    <property type="term" value="C:nucleolus"/>
    <property type="evidence" value="ECO:0007669"/>
    <property type="project" value="UniProtKB-SubCell"/>
</dbReference>
<comment type="subcellular location">
    <subcellularLocation>
        <location evidence="1">Nucleus</location>
        <location evidence="1">Nucleolus</location>
    </subcellularLocation>
</comment>
<comment type="domain">
    <text evidence="10">The Q motif is unique to and characteristic of the DEAD box family of RNA helicases and controls ATP binding and hydrolysis.</text>
</comment>
<feature type="domain" description="Helicase C-terminal" evidence="13">
    <location>
        <begin position="637"/>
        <end position="795"/>
    </location>
</feature>
<comment type="catalytic activity">
    <reaction evidence="8 10">
        <text>ATP + H2O = ADP + phosphate + H(+)</text>
        <dbReference type="Rhea" id="RHEA:13065"/>
        <dbReference type="ChEBI" id="CHEBI:15377"/>
        <dbReference type="ChEBI" id="CHEBI:15378"/>
        <dbReference type="ChEBI" id="CHEBI:30616"/>
        <dbReference type="ChEBI" id="CHEBI:43474"/>
        <dbReference type="ChEBI" id="CHEBI:456216"/>
        <dbReference type="EC" id="3.6.4.13"/>
    </reaction>
</comment>
<evidence type="ECO:0000256" key="7">
    <source>
        <dbReference type="ARBA" id="ARBA00022884"/>
    </source>
</evidence>
<dbReference type="EMBL" id="LXJU01000038">
    <property type="protein sequence ID" value="OGE47684.1"/>
    <property type="molecule type" value="Genomic_DNA"/>
</dbReference>
<feature type="region of interest" description="Disordered" evidence="11">
    <location>
        <begin position="879"/>
        <end position="901"/>
    </location>
</feature>
<dbReference type="CDD" id="cd18787">
    <property type="entry name" value="SF2_C_DEAD"/>
    <property type="match status" value="1"/>
</dbReference>